<feature type="transmembrane region" description="Helical" evidence="7">
    <location>
        <begin position="103"/>
        <end position="120"/>
    </location>
</feature>
<dbReference type="AlphaFoldDB" id="A0AAN6V5X9"/>
<dbReference type="Proteomes" id="UP001302676">
    <property type="component" value="Unassembled WGS sequence"/>
</dbReference>
<proteinExistence type="inferred from homology"/>
<keyword evidence="4 7" id="KW-0472">Membrane</keyword>
<dbReference type="PANTHER" id="PTHR33048">
    <property type="entry name" value="PTH11-LIKE INTEGRAL MEMBRANE PROTEIN (AFU_ORTHOLOGUE AFUA_5G11245)"/>
    <property type="match status" value="1"/>
</dbReference>
<feature type="transmembrane region" description="Helical" evidence="7">
    <location>
        <begin position="63"/>
        <end position="83"/>
    </location>
</feature>
<comment type="caution">
    <text evidence="9">The sequence shown here is derived from an EMBL/GenBank/DDBJ whole genome shotgun (WGS) entry which is preliminary data.</text>
</comment>
<evidence type="ECO:0000256" key="6">
    <source>
        <dbReference type="SAM" id="MobiDB-lite"/>
    </source>
</evidence>
<dbReference type="Pfam" id="PF20684">
    <property type="entry name" value="Fung_rhodopsin"/>
    <property type="match status" value="1"/>
</dbReference>
<dbReference type="InterPro" id="IPR049326">
    <property type="entry name" value="Rhodopsin_dom_fungi"/>
</dbReference>
<dbReference type="InterPro" id="IPR052337">
    <property type="entry name" value="SAT4-like"/>
</dbReference>
<evidence type="ECO:0000259" key="8">
    <source>
        <dbReference type="Pfam" id="PF20684"/>
    </source>
</evidence>
<dbReference type="RefSeq" id="XP_062638440.1">
    <property type="nucleotide sequence ID" value="XM_062776744.1"/>
</dbReference>
<evidence type="ECO:0000256" key="2">
    <source>
        <dbReference type="ARBA" id="ARBA00022692"/>
    </source>
</evidence>
<evidence type="ECO:0000256" key="1">
    <source>
        <dbReference type="ARBA" id="ARBA00004141"/>
    </source>
</evidence>
<feature type="transmembrane region" description="Helical" evidence="7">
    <location>
        <begin position="221"/>
        <end position="239"/>
    </location>
</feature>
<dbReference type="PANTHER" id="PTHR33048:SF42">
    <property type="entry name" value="INTEGRAL MEMBRANE PROTEIN"/>
    <property type="match status" value="1"/>
</dbReference>
<evidence type="ECO:0000313" key="9">
    <source>
        <dbReference type="EMBL" id="KAK4145069.1"/>
    </source>
</evidence>
<organism evidence="9 10">
    <name type="scientific">Dichotomopilus funicola</name>
    <dbReference type="NCBI Taxonomy" id="1934379"/>
    <lineage>
        <taxon>Eukaryota</taxon>
        <taxon>Fungi</taxon>
        <taxon>Dikarya</taxon>
        <taxon>Ascomycota</taxon>
        <taxon>Pezizomycotina</taxon>
        <taxon>Sordariomycetes</taxon>
        <taxon>Sordariomycetidae</taxon>
        <taxon>Sordariales</taxon>
        <taxon>Chaetomiaceae</taxon>
        <taxon>Dichotomopilus</taxon>
    </lineage>
</organism>
<feature type="transmembrane region" description="Helical" evidence="7">
    <location>
        <begin position="259"/>
        <end position="281"/>
    </location>
</feature>
<gene>
    <name evidence="9" type="ORF">C8A04DRAFT_10874</name>
</gene>
<evidence type="ECO:0000313" key="10">
    <source>
        <dbReference type="Proteomes" id="UP001302676"/>
    </source>
</evidence>
<evidence type="ECO:0000256" key="4">
    <source>
        <dbReference type="ARBA" id="ARBA00023136"/>
    </source>
</evidence>
<keyword evidence="3 7" id="KW-1133">Transmembrane helix</keyword>
<dbReference type="EMBL" id="MU853571">
    <property type="protein sequence ID" value="KAK4145069.1"/>
    <property type="molecule type" value="Genomic_DNA"/>
</dbReference>
<protein>
    <recommendedName>
        <fullName evidence="8">Rhodopsin domain-containing protein</fullName>
    </recommendedName>
</protein>
<keyword evidence="10" id="KW-1185">Reference proteome</keyword>
<dbReference type="GeneID" id="87813357"/>
<feature type="transmembrane region" description="Helical" evidence="7">
    <location>
        <begin position="140"/>
        <end position="161"/>
    </location>
</feature>
<reference evidence="9" key="2">
    <citation type="submission" date="2023-05" db="EMBL/GenBank/DDBJ databases">
        <authorList>
            <consortium name="Lawrence Berkeley National Laboratory"/>
            <person name="Steindorff A."/>
            <person name="Hensen N."/>
            <person name="Bonometti L."/>
            <person name="Westerberg I."/>
            <person name="Brannstrom I.O."/>
            <person name="Guillou S."/>
            <person name="Cros-Aarteil S."/>
            <person name="Calhoun S."/>
            <person name="Haridas S."/>
            <person name="Kuo A."/>
            <person name="Mondo S."/>
            <person name="Pangilinan J."/>
            <person name="Riley R."/>
            <person name="Labutti K."/>
            <person name="Andreopoulos B."/>
            <person name="Lipzen A."/>
            <person name="Chen C."/>
            <person name="Yanf M."/>
            <person name="Daum C."/>
            <person name="Ng V."/>
            <person name="Clum A."/>
            <person name="Ohm R."/>
            <person name="Martin F."/>
            <person name="Silar P."/>
            <person name="Natvig D."/>
            <person name="Lalanne C."/>
            <person name="Gautier V."/>
            <person name="Ament-Velasquez S.L."/>
            <person name="Kruys A."/>
            <person name="Hutchinson M.I."/>
            <person name="Powell A.J."/>
            <person name="Barry K."/>
            <person name="Miller A.N."/>
            <person name="Grigoriev I.V."/>
            <person name="Debuchy R."/>
            <person name="Gladieux P."/>
            <person name="Thoren M.H."/>
            <person name="Johannesson H."/>
        </authorList>
    </citation>
    <scope>NUCLEOTIDE SEQUENCE</scope>
    <source>
        <strain evidence="9">CBS 141.50</strain>
    </source>
</reference>
<dbReference type="GO" id="GO:0016020">
    <property type="term" value="C:membrane"/>
    <property type="evidence" value="ECO:0007669"/>
    <property type="project" value="UniProtKB-SubCell"/>
</dbReference>
<feature type="region of interest" description="Disordered" evidence="6">
    <location>
        <begin position="303"/>
        <end position="347"/>
    </location>
</feature>
<name>A0AAN6V5X9_9PEZI</name>
<reference evidence="9" key="1">
    <citation type="journal article" date="2023" name="Mol. Phylogenet. Evol.">
        <title>Genome-scale phylogeny and comparative genomics of the fungal order Sordariales.</title>
        <authorList>
            <person name="Hensen N."/>
            <person name="Bonometti L."/>
            <person name="Westerberg I."/>
            <person name="Brannstrom I.O."/>
            <person name="Guillou S."/>
            <person name="Cros-Aarteil S."/>
            <person name="Calhoun S."/>
            <person name="Haridas S."/>
            <person name="Kuo A."/>
            <person name="Mondo S."/>
            <person name="Pangilinan J."/>
            <person name="Riley R."/>
            <person name="LaButti K."/>
            <person name="Andreopoulos B."/>
            <person name="Lipzen A."/>
            <person name="Chen C."/>
            <person name="Yan M."/>
            <person name="Daum C."/>
            <person name="Ng V."/>
            <person name="Clum A."/>
            <person name="Steindorff A."/>
            <person name="Ohm R.A."/>
            <person name="Martin F."/>
            <person name="Silar P."/>
            <person name="Natvig D.O."/>
            <person name="Lalanne C."/>
            <person name="Gautier V."/>
            <person name="Ament-Velasquez S.L."/>
            <person name="Kruys A."/>
            <person name="Hutchinson M.I."/>
            <person name="Powell A.J."/>
            <person name="Barry K."/>
            <person name="Miller A.N."/>
            <person name="Grigoriev I.V."/>
            <person name="Debuchy R."/>
            <person name="Gladieux P."/>
            <person name="Hiltunen Thoren M."/>
            <person name="Johannesson H."/>
        </authorList>
    </citation>
    <scope>NUCLEOTIDE SEQUENCE</scope>
    <source>
        <strain evidence="9">CBS 141.50</strain>
    </source>
</reference>
<comment type="subcellular location">
    <subcellularLocation>
        <location evidence="1">Membrane</location>
        <topology evidence="1">Multi-pass membrane protein</topology>
    </subcellularLocation>
</comment>
<evidence type="ECO:0000256" key="7">
    <source>
        <dbReference type="SAM" id="Phobius"/>
    </source>
</evidence>
<feature type="domain" description="Rhodopsin" evidence="8">
    <location>
        <begin position="47"/>
        <end position="283"/>
    </location>
</feature>
<feature type="transmembrane region" description="Helical" evidence="7">
    <location>
        <begin position="29"/>
        <end position="51"/>
    </location>
</feature>
<feature type="compositionally biased region" description="Basic and acidic residues" evidence="6">
    <location>
        <begin position="326"/>
        <end position="347"/>
    </location>
</feature>
<comment type="similarity">
    <text evidence="5">Belongs to the SAT4 family.</text>
</comment>
<evidence type="ECO:0000256" key="5">
    <source>
        <dbReference type="ARBA" id="ARBA00038359"/>
    </source>
</evidence>
<evidence type="ECO:0000256" key="3">
    <source>
        <dbReference type="ARBA" id="ARBA00022989"/>
    </source>
</evidence>
<sequence length="347" mass="38701">MPNPQALARILGRDYEPTPPAGHETLGPYLLRVIWTLAALSSLFLGLRAYCKLSRGHRLWWDDYFLIASWVAVIYSISLQTVAVHYGLGMHYEDLSDAEISELGLFSMAAGFGTILATCWTKTSFAITLLRISDGHMRHFIWFIIISVNLVLGSNGIIHWIQCWPVQKTWHSEMDGSCFSPDVVRGYNTATAVFSGVMDILLALLPWRIIWTATINKRERLGALVAMSTGVLVGIIAFLKIKTMYVIGNASATTVDLQIFGTAEPATAIMAASIPMLRVLIQRSPASKPSRFIELVRSRTDTAPSALDTKRNAEDSWEETVTRSPDPAHARLRSPDEDDDERYRWAS</sequence>
<accession>A0AAN6V5X9</accession>
<keyword evidence="2 7" id="KW-0812">Transmembrane</keyword>
<feature type="transmembrane region" description="Helical" evidence="7">
    <location>
        <begin position="189"/>
        <end position="209"/>
    </location>
</feature>